<dbReference type="InterPro" id="IPR029063">
    <property type="entry name" value="SAM-dependent_MTases_sf"/>
</dbReference>
<gene>
    <name evidence="6" type="ORF">G3I53_05300</name>
</gene>
<evidence type="ECO:0000256" key="3">
    <source>
        <dbReference type="ARBA" id="ARBA00022691"/>
    </source>
</evidence>
<dbReference type="GO" id="GO:0008168">
    <property type="term" value="F:methyltransferase activity"/>
    <property type="evidence" value="ECO:0007669"/>
    <property type="project" value="UniProtKB-KW"/>
</dbReference>
<evidence type="ECO:0000256" key="1">
    <source>
        <dbReference type="ARBA" id="ARBA00022603"/>
    </source>
</evidence>
<dbReference type="PANTHER" id="PTHR43464">
    <property type="entry name" value="METHYLTRANSFERASE"/>
    <property type="match status" value="1"/>
</dbReference>
<dbReference type="PANTHER" id="PTHR43464:SF19">
    <property type="entry name" value="UBIQUINONE BIOSYNTHESIS O-METHYLTRANSFERASE, MITOCHONDRIAL"/>
    <property type="match status" value="1"/>
</dbReference>
<dbReference type="RefSeq" id="WP_164438067.1">
    <property type="nucleotide sequence ID" value="NZ_JAAGMD010000140.1"/>
</dbReference>
<dbReference type="Gene3D" id="3.40.50.150">
    <property type="entry name" value="Vaccinia Virus protein VP39"/>
    <property type="match status" value="1"/>
</dbReference>
<dbReference type="Pfam" id="PF08242">
    <property type="entry name" value="Methyltransf_12"/>
    <property type="match status" value="1"/>
</dbReference>
<dbReference type="InterPro" id="IPR013217">
    <property type="entry name" value="Methyltransf_12"/>
</dbReference>
<name>A0A6G3QQL9_9ACTN</name>
<dbReference type="AlphaFoldDB" id="A0A6G3QQL9"/>
<reference evidence="6" key="1">
    <citation type="submission" date="2020-01" db="EMBL/GenBank/DDBJ databases">
        <title>Insect and environment-associated Actinomycetes.</title>
        <authorList>
            <person name="Currrie C."/>
            <person name="Chevrette M."/>
            <person name="Carlson C."/>
            <person name="Stubbendieck R."/>
            <person name="Wendt-Pienkowski E."/>
        </authorList>
    </citation>
    <scope>NUCLEOTIDE SEQUENCE</scope>
    <source>
        <strain evidence="6">SID14436</strain>
    </source>
</reference>
<evidence type="ECO:0000313" key="6">
    <source>
        <dbReference type="EMBL" id="NEA85480.1"/>
    </source>
</evidence>
<protein>
    <submittedName>
        <fullName evidence="6">Methyltransferase</fullName>
    </submittedName>
</protein>
<keyword evidence="1 6" id="KW-0489">Methyltransferase</keyword>
<evidence type="ECO:0000256" key="4">
    <source>
        <dbReference type="SAM" id="MobiDB-lite"/>
    </source>
</evidence>
<keyword evidence="2 6" id="KW-0808">Transferase</keyword>
<comment type="caution">
    <text evidence="6">The sequence shown here is derived from an EMBL/GenBank/DDBJ whole genome shotgun (WGS) entry which is preliminary data.</text>
</comment>
<evidence type="ECO:0000259" key="5">
    <source>
        <dbReference type="Pfam" id="PF08242"/>
    </source>
</evidence>
<dbReference type="GO" id="GO:0032259">
    <property type="term" value="P:methylation"/>
    <property type="evidence" value="ECO:0007669"/>
    <property type="project" value="UniProtKB-KW"/>
</dbReference>
<sequence>MPDPMRPSAPDHPQTASPRPEPARSRAALRTAVVWEILQDALEKRVKATGRQALDVLDAGGGSGNFAVPLARLGHRVTVVDPSPNALFALERRVAEADVADRVQGRQGDAHGLFDVAERGGYDVVLCHGVLEYVEDPADGLRNAVAALRPGGVLSLLAAGLGGAVIARALAGHFTEAHQALGDPDGRWGSGDPVPRRFTAARLTELAEGTGLRIAAVHGVRVFADLVPGALVDTEPGALDALLKLEAAAAELAAFHSVATQLHVLGEAGEAPGTAGD</sequence>
<dbReference type="SUPFAM" id="SSF53335">
    <property type="entry name" value="S-adenosyl-L-methionine-dependent methyltransferases"/>
    <property type="match status" value="1"/>
</dbReference>
<evidence type="ECO:0000256" key="2">
    <source>
        <dbReference type="ARBA" id="ARBA00022679"/>
    </source>
</evidence>
<proteinExistence type="predicted"/>
<organism evidence="6">
    <name type="scientific">Streptomyces sp. SID14436</name>
    <dbReference type="NCBI Taxonomy" id="2706070"/>
    <lineage>
        <taxon>Bacteria</taxon>
        <taxon>Bacillati</taxon>
        <taxon>Actinomycetota</taxon>
        <taxon>Actinomycetes</taxon>
        <taxon>Kitasatosporales</taxon>
        <taxon>Streptomycetaceae</taxon>
        <taxon>Streptomyces</taxon>
    </lineage>
</organism>
<feature type="region of interest" description="Disordered" evidence="4">
    <location>
        <begin position="1"/>
        <end position="25"/>
    </location>
</feature>
<keyword evidence="3" id="KW-0949">S-adenosyl-L-methionine</keyword>
<dbReference type="CDD" id="cd02440">
    <property type="entry name" value="AdoMet_MTases"/>
    <property type="match status" value="1"/>
</dbReference>
<feature type="domain" description="Methyltransferase type 12" evidence="5">
    <location>
        <begin position="57"/>
        <end position="154"/>
    </location>
</feature>
<dbReference type="EMBL" id="JAAGMD010000140">
    <property type="protein sequence ID" value="NEA85480.1"/>
    <property type="molecule type" value="Genomic_DNA"/>
</dbReference>
<accession>A0A6G3QQL9</accession>